<evidence type="ECO:0000313" key="1">
    <source>
        <dbReference type="EMBL" id="GHJ87909.1"/>
    </source>
</evidence>
<accession>A0A8H3YFR3</accession>
<organism evidence="1 2">
    <name type="scientific">Naganishia liquefaciens</name>
    <dbReference type="NCBI Taxonomy" id="104408"/>
    <lineage>
        <taxon>Eukaryota</taxon>
        <taxon>Fungi</taxon>
        <taxon>Dikarya</taxon>
        <taxon>Basidiomycota</taxon>
        <taxon>Agaricomycotina</taxon>
        <taxon>Tremellomycetes</taxon>
        <taxon>Filobasidiales</taxon>
        <taxon>Filobasidiaceae</taxon>
        <taxon>Naganishia</taxon>
    </lineage>
</organism>
<gene>
    <name evidence="1" type="ORF">NliqN6_4311</name>
</gene>
<name>A0A8H3YFR3_9TREE</name>
<comment type="caution">
    <text evidence="1">The sequence shown here is derived from an EMBL/GenBank/DDBJ whole genome shotgun (WGS) entry which is preliminary data.</text>
</comment>
<reference evidence="1" key="1">
    <citation type="submission" date="2020-07" db="EMBL/GenBank/DDBJ databases">
        <title>Draft Genome Sequence of a Deep-Sea Yeast, Naganishia (Cryptococcus) liquefaciens strain N6.</title>
        <authorList>
            <person name="Han Y.W."/>
            <person name="Kajitani R."/>
            <person name="Morimoto H."/>
            <person name="Parhat M."/>
            <person name="Tsubouchi H."/>
            <person name="Bakenova O."/>
            <person name="Ogata M."/>
            <person name="Argunhan B."/>
            <person name="Aoki R."/>
            <person name="Kajiwara S."/>
            <person name="Itoh T."/>
            <person name="Iwasaki H."/>
        </authorList>
    </citation>
    <scope>NUCLEOTIDE SEQUENCE</scope>
    <source>
        <strain evidence="1">N6</strain>
    </source>
</reference>
<dbReference type="AlphaFoldDB" id="A0A8H3YFR3"/>
<dbReference type="Proteomes" id="UP000620104">
    <property type="component" value="Unassembled WGS sequence"/>
</dbReference>
<evidence type="ECO:0000313" key="2">
    <source>
        <dbReference type="Proteomes" id="UP000620104"/>
    </source>
</evidence>
<sequence length="174" mass="18655">MSDRTLQLLQSLGCQQPSDALKDGTIIDLRPTNTSSQDDDTEYAQTLLAESRDAAIETYGAGSFCVGNVADDPDVEDVAVVMDKDDITRAWEQMTKALQLDLSSFEEPKIISCDLDGQAGIIKGSKLYNLLAGLEDIRKVNAATADDTLLLVAWIGKRKSTGTIVALLGAAETT</sequence>
<proteinExistence type="predicted"/>
<protein>
    <submittedName>
        <fullName evidence="1">Uncharacterized protein</fullName>
    </submittedName>
</protein>
<keyword evidence="2" id="KW-1185">Reference proteome</keyword>
<dbReference type="EMBL" id="BLZA01000023">
    <property type="protein sequence ID" value="GHJ87909.1"/>
    <property type="molecule type" value="Genomic_DNA"/>
</dbReference>
<dbReference type="OrthoDB" id="2594452at2759"/>